<protein>
    <submittedName>
        <fullName evidence="2">AAA family ATPase</fullName>
    </submittedName>
</protein>
<comment type="caution">
    <text evidence="2">The sequence shown here is derived from an EMBL/GenBank/DDBJ whole genome shotgun (WGS) entry which is preliminary data.</text>
</comment>
<dbReference type="SUPFAM" id="SSF52540">
    <property type="entry name" value="P-loop containing nucleoside triphosphate hydrolases"/>
    <property type="match status" value="1"/>
</dbReference>
<dbReference type="InterPro" id="IPR050678">
    <property type="entry name" value="DNA_Partitioning_ATPase"/>
</dbReference>
<gene>
    <name evidence="2" type="ORF">F9B85_04625</name>
</gene>
<accession>A0A6I0F8Y2</accession>
<proteinExistence type="predicted"/>
<dbReference type="InterPro" id="IPR027417">
    <property type="entry name" value="P-loop_NTPase"/>
</dbReference>
<reference evidence="2 3" key="1">
    <citation type="submission" date="2019-10" db="EMBL/GenBank/DDBJ databases">
        <title>Whole-genome sequence of the extremophile Heliorestis acidaminivorans DSM 24790.</title>
        <authorList>
            <person name="Kyndt J.A."/>
            <person name="Meyer T.E."/>
        </authorList>
    </citation>
    <scope>NUCLEOTIDE SEQUENCE [LARGE SCALE GENOMIC DNA]</scope>
    <source>
        <strain evidence="2 3">DSM 24790</strain>
    </source>
</reference>
<dbReference type="Gene3D" id="3.40.50.300">
    <property type="entry name" value="P-loop containing nucleotide triphosphate hydrolases"/>
    <property type="match status" value="1"/>
</dbReference>
<evidence type="ECO:0000313" key="2">
    <source>
        <dbReference type="EMBL" id="KAB2953898.1"/>
    </source>
</evidence>
<dbReference type="InterPro" id="IPR025669">
    <property type="entry name" value="AAA_dom"/>
</dbReference>
<sequence length="320" mass="36857">MRMAKKLFFGNYKGGVGKTTSVFQIATWMATKGRRVLLLDLDPQCSLSSLCTKNQIHNYTYNSVLNYAIELYCRFINNNVNDFDLYTMNIQNQQKYIKNIIRNLKNNLDYIPSSFKFKNARLNDLASKMSKNVFSICIIPLLIRDLELEQYDYILFDCPPTSNTLIHSVFMASDYYIIPTIGDNISGHGVPDYITEIENVYVKYAMNDEIGGLMLTSLFGEKPLFIGVFETIYKDRRGTGNINLIKDLDLAIDKLNIPSLLSDAKYGKFRYNKQNSTIETKHIFQNYTRHLVDIVQNTEITVGNHPEYEEITDQIITITS</sequence>
<feature type="domain" description="AAA" evidence="1">
    <location>
        <begin position="5"/>
        <end position="203"/>
    </location>
</feature>
<name>A0A6I0F8Y2_9FIRM</name>
<organism evidence="2 3">
    <name type="scientific">Heliorestis acidaminivorans</name>
    <dbReference type="NCBI Taxonomy" id="553427"/>
    <lineage>
        <taxon>Bacteria</taxon>
        <taxon>Bacillati</taxon>
        <taxon>Bacillota</taxon>
        <taxon>Clostridia</taxon>
        <taxon>Eubacteriales</taxon>
        <taxon>Heliobacteriaceae</taxon>
        <taxon>Heliorestis</taxon>
    </lineage>
</organism>
<dbReference type="OrthoDB" id="9815116at2"/>
<dbReference type="EMBL" id="WBXO01000002">
    <property type="protein sequence ID" value="KAB2953898.1"/>
    <property type="molecule type" value="Genomic_DNA"/>
</dbReference>
<dbReference type="PANTHER" id="PTHR13696:SF52">
    <property type="entry name" value="PARA FAMILY PROTEIN CT_582"/>
    <property type="match status" value="1"/>
</dbReference>
<dbReference type="Proteomes" id="UP000468766">
    <property type="component" value="Unassembled WGS sequence"/>
</dbReference>
<evidence type="ECO:0000313" key="3">
    <source>
        <dbReference type="Proteomes" id="UP000468766"/>
    </source>
</evidence>
<dbReference type="AlphaFoldDB" id="A0A6I0F8Y2"/>
<evidence type="ECO:0000259" key="1">
    <source>
        <dbReference type="Pfam" id="PF13614"/>
    </source>
</evidence>
<dbReference type="Pfam" id="PF13614">
    <property type="entry name" value="AAA_31"/>
    <property type="match status" value="1"/>
</dbReference>
<dbReference type="CDD" id="cd02042">
    <property type="entry name" value="ParAB_family"/>
    <property type="match status" value="1"/>
</dbReference>
<dbReference type="PANTHER" id="PTHR13696">
    <property type="entry name" value="P-LOOP CONTAINING NUCLEOSIDE TRIPHOSPHATE HYDROLASE"/>
    <property type="match status" value="1"/>
</dbReference>
<keyword evidence="3" id="KW-1185">Reference proteome</keyword>